<name>A0A0N9XJ18_MYCFO</name>
<dbReference type="PATRIC" id="fig|1766.6.peg.2836"/>
<dbReference type="Proteomes" id="UP000057134">
    <property type="component" value="Chromosome"/>
</dbReference>
<sequence length="38" mass="4361">MAGTVLFDDEVSLYGLQIVMHISVRPNLCPVTREEKLW</sequence>
<dbReference type="AlphaFoldDB" id="A0A0N9XJ18"/>
<keyword evidence="2" id="KW-1185">Reference proteome</keyword>
<dbReference type="EMBL" id="CP011269">
    <property type="protein sequence ID" value="ALI26694.1"/>
    <property type="molecule type" value="Genomic_DNA"/>
</dbReference>
<dbReference type="KEGG" id="mft:XA26_28590"/>
<dbReference type="STRING" id="1766.XA26_28590"/>
<proteinExistence type="predicted"/>
<organism evidence="1 2">
    <name type="scientific">Mycolicibacterium fortuitum</name>
    <name type="common">Mycobacterium fortuitum</name>
    <dbReference type="NCBI Taxonomy" id="1766"/>
    <lineage>
        <taxon>Bacteria</taxon>
        <taxon>Bacillati</taxon>
        <taxon>Actinomycetota</taxon>
        <taxon>Actinomycetes</taxon>
        <taxon>Mycobacteriales</taxon>
        <taxon>Mycobacteriaceae</taxon>
        <taxon>Mycolicibacterium</taxon>
    </lineage>
</organism>
<reference evidence="1 2" key="1">
    <citation type="journal article" date="2015" name="MBio">
        <title>Enzymatic Degradation of Phenazines Can Generate Energy and Protect Sensitive Organisms from Toxicity.</title>
        <authorList>
            <person name="Costa K.C."/>
            <person name="Bergkessel M."/>
            <person name="Saunders S."/>
            <person name="Korlach J."/>
            <person name="Newman D.K."/>
        </authorList>
    </citation>
    <scope>NUCLEOTIDE SEQUENCE [LARGE SCALE GENOMIC DNA]</scope>
    <source>
        <strain evidence="1 2">CT6</strain>
    </source>
</reference>
<accession>A0A0N9XJ18</accession>
<gene>
    <name evidence="1" type="ORF">XA26_28590</name>
</gene>
<evidence type="ECO:0000313" key="1">
    <source>
        <dbReference type="EMBL" id="ALI26694.1"/>
    </source>
</evidence>
<protein>
    <submittedName>
        <fullName evidence="1">Uncharacterized protein</fullName>
    </submittedName>
</protein>
<evidence type="ECO:0000313" key="2">
    <source>
        <dbReference type="Proteomes" id="UP000057134"/>
    </source>
</evidence>